<comment type="similarity">
    <text evidence="2">Belongs to the protein kinase superfamily. Ser/Thr protein kinase family.</text>
</comment>
<dbReference type="SUPFAM" id="SSF56112">
    <property type="entry name" value="Protein kinase-like (PK-like)"/>
    <property type="match status" value="1"/>
</dbReference>
<evidence type="ECO:0000256" key="5">
    <source>
        <dbReference type="ARBA" id="ARBA00022692"/>
    </source>
</evidence>
<dbReference type="InterPro" id="IPR000719">
    <property type="entry name" value="Prot_kinase_dom"/>
</dbReference>
<evidence type="ECO:0000256" key="8">
    <source>
        <dbReference type="ARBA" id="ARBA00022777"/>
    </source>
</evidence>
<dbReference type="InterPro" id="IPR003591">
    <property type="entry name" value="Leu-rich_rpt_typical-subtyp"/>
</dbReference>
<keyword evidence="10 14" id="KW-1133">Transmembrane helix</keyword>
<evidence type="ECO:0000256" key="10">
    <source>
        <dbReference type="ARBA" id="ARBA00022989"/>
    </source>
</evidence>
<evidence type="ECO:0000256" key="13">
    <source>
        <dbReference type="PROSITE-ProRule" id="PRU10141"/>
    </source>
</evidence>
<dbReference type="PROSITE" id="PS00107">
    <property type="entry name" value="PROTEIN_KINASE_ATP"/>
    <property type="match status" value="1"/>
</dbReference>
<comment type="subcellular location">
    <subcellularLocation>
        <location evidence="1">Membrane</location>
    </subcellularLocation>
</comment>
<evidence type="ECO:0000256" key="12">
    <source>
        <dbReference type="ARBA" id="ARBA00023180"/>
    </source>
</evidence>
<dbReference type="SUPFAM" id="SSF52058">
    <property type="entry name" value="L domain-like"/>
    <property type="match status" value="2"/>
</dbReference>
<gene>
    <name evidence="17" type="ORF">PIB30_023265</name>
</gene>
<dbReference type="InterPro" id="IPR011009">
    <property type="entry name" value="Kinase-like_dom_sf"/>
</dbReference>
<dbReference type="InterPro" id="IPR032675">
    <property type="entry name" value="LRR_dom_sf"/>
</dbReference>
<evidence type="ECO:0000256" key="7">
    <source>
        <dbReference type="ARBA" id="ARBA00022741"/>
    </source>
</evidence>
<feature type="chain" id="PRO_5045451874" description="Protein kinase domain-containing protein" evidence="15">
    <location>
        <begin position="31"/>
        <end position="1070"/>
    </location>
</feature>
<dbReference type="InterPro" id="IPR017441">
    <property type="entry name" value="Protein_kinase_ATP_BS"/>
</dbReference>
<keyword evidence="4" id="KW-0808">Transferase</keyword>
<dbReference type="Proteomes" id="UP001341840">
    <property type="component" value="Unassembled WGS sequence"/>
</dbReference>
<dbReference type="InterPro" id="IPR001611">
    <property type="entry name" value="Leu-rich_rpt"/>
</dbReference>
<dbReference type="InterPro" id="IPR008271">
    <property type="entry name" value="Ser/Thr_kinase_AS"/>
</dbReference>
<dbReference type="PROSITE" id="PS50011">
    <property type="entry name" value="PROTEIN_KINASE_DOM"/>
    <property type="match status" value="1"/>
</dbReference>
<keyword evidence="5 14" id="KW-0812">Transmembrane</keyword>
<dbReference type="Gene3D" id="1.10.510.10">
    <property type="entry name" value="Transferase(Phosphotransferase) domain 1"/>
    <property type="match status" value="1"/>
</dbReference>
<feature type="domain" description="Protein kinase" evidence="16">
    <location>
        <begin position="803"/>
        <end position="1058"/>
    </location>
</feature>
<dbReference type="Pfam" id="PF08263">
    <property type="entry name" value="LRRNT_2"/>
    <property type="match status" value="1"/>
</dbReference>
<organism evidence="17 18">
    <name type="scientific">Stylosanthes scabra</name>
    <dbReference type="NCBI Taxonomy" id="79078"/>
    <lineage>
        <taxon>Eukaryota</taxon>
        <taxon>Viridiplantae</taxon>
        <taxon>Streptophyta</taxon>
        <taxon>Embryophyta</taxon>
        <taxon>Tracheophyta</taxon>
        <taxon>Spermatophyta</taxon>
        <taxon>Magnoliopsida</taxon>
        <taxon>eudicotyledons</taxon>
        <taxon>Gunneridae</taxon>
        <taxon>Pentapetalae</taxon>
        <taxon>rosids</taxon>
        <taxon>fabids</taxon>
        <taxon>Fabales</taxon>
        <taxon>Fabaceae</taxon>
        <taxon>Papilionoideae</taxon>
        <taxon>50 kb inversion clade</taxon>
        <taxon>dalbergioids sensu lato</taxon>
        <taxon>Dalbergieae</taxon>
        <taxon>Pterocarpus clade</taxon>
        <taxon>Stylosanthes</taxon>
    </lineage>
</organism>
<evidence type="ECO:0000313" key="18">
    <source>
        <dbReference type="Proteomes" id="UP001341840"/>
    </source>
</evidence>
<proteinExistence type="inferred from homology"/>
<keyword evidence="3" id="KW-0433">Leucine-rich repeat</keyword>
<dbReference type="Pfam" id="PF00069">
    <property type="entry name" value="Pkinase"/>
    <property type="match status" value="1"/>
</dbReference>
<evidence type="ECO:0000256" key="9">
    <source>
        <dbReference type="ARBA" id="ARBA00022840"/>
    </source>
</evidence>
<evidence type="ECO:0000256" key="1">
    <source>
        <dbReference type="ARBA" id="ARBA00004370"/>
    </source>
</evidence>
<sequence>MSEQKTYSSSAFLLLSLFIILLLSVEVIVGEDSLETDKQVLLELKAYLDSKTYEDHGVYVYWNSSTSPCEWPGIWCTSNRVAGIDLSGSEITGEIFGKFSMLTELTHLDLSQNTLFGDIPQDLRHCQNLIHLNISNNILAGELNLTGFTTLQTLDLSVNRLHGEIGVKLFAGACDSLVTLNASGNNLTGGIGGWLDQCPMLQYLDLSTNNLSGGLGSGFARLKEFSVAENHLSGNVSSEAFPLDCSLEELDLSQNGFVGEVPEGVANCKNLTILNLSSNNFTGGIPTEIGSISGLKGLYLGNNSFSRDLPWNLLNLTNLVLLDLSRNCFGGEIQEVFGEFKQLSFLVLHSNHYTGGLISSGILKLPKISQIDLSFNNFSGPLPVEITQMPSLQFLMLSYNQFSGPIPAEFGNMANLQALDLGYNNLNGSIPPSLGKMSSLLWLMLADNSLTGKIPPELGNCSSLLWLNLANNKLSGNLPPELSKIGKNAMTTFELNKKSDQILSGSSECLAMRRWMPADYPPFSFVYSILTRKNCRTLWSKLLTGNGIFPFCAPGASLSKPQISGYVQLSGNNLYGEIPSVIGTMVNFSMLHLGFNNFSGNFPAAMGSMPLVVLNITKNKFSGEIPTEVGNLKCLQNLDFSYNNFSGEFPTSLNSLAELNKFNISYNPLITGSVPSTGQFSTFDMDSYLGDPLLVLPKFISNITNDKNTTLHNHKKKVSKLSVFLVFVAITLAFMVFGLLTIIVCALAKRPSDDPGYLLRETKQSHDSSSTASSPWLSDTVKVIRLNKTAFTHEDILKATGNFSEDRIIGRGGFGTVYKGVFQDGRVVAVKKLQREGIEGEKEFRAEMEVLSGHGFGWPHPNLVTLYGWCLNGSEKILVYEYIEEVAIDVAKALVYLHHECYPPIVHRDVKASNVLLQKDGKAKVTDFGLARVVDAGDSHVSTMVAGTIGYVAPEYGQTWQATTKGDVYSFGVLAMELATGRRAVDGGEESLVEWAWRVVGRGRLGRALPVSVMGSGLVGGAEEMSEVLRIGVKCTAEAPYARPNMKEVLEMLIGIYYSRGYSLSHGIIV</sequence>
<keyword evidence="9 13" id="KW-0067">ATP-binding</keyword>
<keyword evidence="7 13" id="KW-0547">Nucleotide-binding</keyword>
<keyword evidence="11 14" id="KW-0472">Membrane</keyword>
<evidence type="ECO:0000259" key="16">
    <source>
        <dbReference type="PROSITE" id="PS50011"/>
    </source>
</evidence>
<dbReference type="SMART" id="SM00369">
    <property type="entry name" value="LRR_TYP"/>
    <property type="match status" value="6"/>
</dbReference>
<dbReference type="PANTHER" id="PTHR48056">
    <property type="entry name" value="LRR RECEPTOR-LIKE SERINE/THREONINE-PROTEIN KINASE-RELATED"/>
    <property type="match status" value="1"/>
</dbReference>
<keyword evidence="8" id="KW-0418">Kinase</keyword>
<accession>A0ABU6Y7T7</accession>
<evidence type="ECO:0000256" key="6">
    <source>
        <dbReference type="ARBA" id="ARBA00022737"/>
    </source>
</evidence>
<dbReference type="InterPro" id="IPR013210">
    <property type="entry name" value="LRR_N_plant-typ"/>
</dbReference>
<evidence type="ECO:0000256" key="2">
    <source>
        <dbReference type="ARBA" id="ARBA00008684"/>
    </source>
</evidence>
<comment type="caution">
    <text evidence="17">The sequence shown here is derived from an EMBL/GenBank/DDBJ whole genome shotgun (WGS) entry which is preliminary data.</text>
</comment>
<dbReference type="Gene3D" id="3.30.200.20">
    <property type="entry name" value="Phosphorylase Kinase, domain 1"/>
    <property type="match status" value="1"/>
</dbReference>
<keyword evidence="18" id="KW-1185">Reference proteome</keyword>
<dbReference type="InterPro" id="IPR050647">
    <property type="entry name" value="Plant_LRR-RLKs"/>
</dbReference>
<evidence type="ECO:0000256" key="4">
    <source>
        <dbReference type="ARBA" id="ARBA00022679"/>
    </source>
</evidence>
<protein>
    <recommendedName>
        <fullName evidence="16">Protein kinase domain-containing protein</fullName>
    </recommendedName>
</protein>
<keyword evidence="6" id="KW-0677">Repeat</keyword>
<dbReference type="PROSITE" id="PS00108">
    <property type="entry name" value="PROTEIN_KINASE_ST"/>
    <property type="match status" value="1"/>
</dbReference>
<feature type="transmembrane region" description="Helical" evidence="14">
    <location>
        <begin position="721"/>
        <end position="748"/>
    </location>
</feature>
<evidence type="ECO:0000256" key="15">
    <source>
        <dbReference type="SAM" id="SignalP"/>
    </source>
</evidence>
<dbReference type="Pfam" id="PF00560">
    <property type="entry name" value="LRR_1"/>
    <property type="match status" value="8"/>
</dbReference>
<dbReference type="SMART" id="SM00220">
    <property type="entry name" value="S_TKc"/>
    <property type="match status" value="1"/>
</dbReference>
<evidence type="ECO:0000256" key="11">
    <source>
        <dbReference type="ARBA" id="ARBA00023136"/>
    </source>
</evidence>
<reference evidence="17 18" key="1">
    <citation type="journal article" date="2023" name="Plants (Basel)">
        <title>Bridging the Gap: Combining Genomics and Transcriptomics Approaches to Understand Stylosanthes scabra, an Orphan Legume from the Brazilian Caatinga.</title>
        <authorList>
            <person name="Ferreira-Neto J.R.C."/>
            <person name="da Silva M.D."/>
            <person name="Binneck E."/>
            <person name="de Melo N.F."/>
            <person name="da Silva R.H."/>
            <person name="de Melo A.L.T.M."/>
            <person name="Pandolfi V."/>
            <person name="Bustamante F.O."/>
            <person name="Brasileiro-Vidal A.C."/>
            <person name="Benko-Iseppon A.M."/>
        </authorList>
    </citation>
    <scope>NUCLEOTIDE SEQUENCE [LARGE SCALE GENOMIC DNA]</scope>
    <source>
        <tissue evidence="17">Leaves</tissue>
    </source>
</reference>
<dbReference type="Gene3D" id="3.80.10.10">
    <property type="entry name" value="Ribonuclease Inhibitor"/>
    <property type="match status" value="5"/>
</dbReference>
<evidence type="ECO:0000256" key="14">
    <source>
        <dbReference type="SAM" id="Phobius"/>
    </source>
</evidence>
<dbReference type="PANTHER" id="PTHR48056:SF89">
    <property type="entry name" value="OS06G0585982 PROTEIN"/>
    <property type="match status" value="1"/>
</dbReference>
<keyword evidence="12" id="KW-0325">Glycoprotein</keyword>
<dbReference type="EMBL" id="JASCZI010241736">
    <property type="protein sequence ID" value="MED6206049.1"/>
    <property type="molecule type" value="Genomic_DNA"/>
</dbReference>
<feature type="binding site" evidence="13">
    <location>
        <position position="832"/>
    </location>
    <ligand>
        <name>ATP</name>
        <dbReference type="ChEBI" id="CHEBI:30616"/>
    </ligand>
</feature>
<dbReference type="Pfam" id="PF13855">
    <property type="entry name" value="LRR_8"/>
    <property type="match status" value="1"/>
</dbReference>
<feature type="signal peptide" evidence="15">
    <location>
        <begin position="1"/>
        <end position="30"/>
    </location>
</feature>
<evidence type="ECO:0000313" key="17">
    <source>
        <dbReference type="EMBL" id="MED6206049.1"/>
    </source>
</evidence>
<evidence type="ECO:0000256" key="3">
    <source>
        <dbReference type="ARBA" id="ARBA00022614"/>
    </source>
</evidence>
<keyword evidence="15" id="KW-0732">Signal</keyword>
<name>A0ABU6Y7T7_9FABA</name>